<comment type="similarity">
    <text evidence="2">Belongs to the autoinducer-2 exporter (AI-2E) (TC 2.A.86) family.</text>
</comment>
<dbReference type="InParanoid" id="H1Z144"/>
<sequence length="345" mass="38227">MNLYHDRVSVVILFFCGLILISAGIAFLPVMDALVFAVTIAVVLMPVKRSLGRRISERRASLTIVFLLLVSVIVLTALLLLIIYGISDYAGEMFDKILLWVDNHDSIQSVPMSDNMASDILFGEGGFLSGIIYSIINSVIYSGFRFIIFFVLLYLFLKDGERIWERLKGILPQRSLEILSIMEIKGKDTLYAVYIVQFVTSAVTFVLALPFFYLLGFDNVIELSVIAAIFQLIPVIGPSIMMVILAFYSVSVGDYTGALLLAGIGYPVVCAFPDLVLRPVLMGRRTLVHPAVMWIGFFGGIYIFGMSGLVLGPLLLALMITAAGILINSEKMKNNRIIPERFRKG</sequence>
<feature type="transmembrane region" description="Helical" evidence="6">
    <location>
        <begin position="12"/>
        <end position="44"/>
    </location>
</feature>
<feature type="transmembrane region" description="Helical" evidence="6">
    <location>
        <begin position="131"/>
        <end position="157"/>
    </location>
</feature>
<evidence type="ECO:0000256" key="3">
    <source>
        <dbReference type="ARBA" id="ARBA00022692"/>
    </source>
</evidence>
<dbReference type="PANTHER" id="PTHR21716">
    <property type="entry name" value="TRANSMEMBRANE PROTEIN"/>
    <property type="match status" value="1"/>
</dbReference>
<keyword evidence="8" id="KW-1185">Reference proteome</keyword>
<dbReference type="STRING" id="937775.Metlim_0379"/>
<organism evidence="7 8">
    <name type="scientific">Methanoplanus limicola DSM 2279</name>
    <dbReference type="NCBI Taxonomy" id="937775"/>
    <lineage>
        <taxon>Archaea</taxon>
        <taxon>Methanobacteriati</taxon>
        <taxon>Methanobacteriota</taxon>
        <taxon>Stenosarchaea group</taxon>
        <taxon>Methanomicrobia</taxon>
        <taxon>Methanomicrobiales</taxon>
        <taxon>Methanomicrobiaceae</taxon>
        <taxon>Methanoplanus</taxon>
    </lineage>
</organism>
<dbReference type="PANTHER" id="PTHR21716:SF4">
    <property type="entry name" value="TRANSMEMBRANE PROTEIN 245"/>
    <property type="match status" value="1"/>
</dbReference>
<feature type="transmembrane region" description="Helical" evidence="6">
    <location>
        <begin position="64"/>
        <end position="86"/>
    </location>
</feature>
<protein>
    <recommendedName>
        <fullName evidence="9">AI-2E family transporter</fullName>
    </recommendedName>
</protein>
<keyword evidence="3 6" id="KW-0812">Transmembrane</keyword>
<feature type="transmembrane region" description="Helical" evidence="6">
    <location>
        <begin position="259"/>
        <end position="281"/>
    </location>
</feature>
<feature type="transmembrane region" description="Helical" evidence="6">
    <location>
        <begin position="191"/>
        <end position="213"/>
    </location>
</feature>
<dbReference type="AlphaFoldDB" id="H1Z144"/>
<comment type="subcellular location">
    <subcellularLocation>
        <location evidence="1">Membrane</location>
        <topology evidence="1">Multi-pass membrane protein</topology>
    </subcellularLocation>
</comment>
<dbReference type="OrthoDB" id="137390at2157"/>
<evidence type="ECO:0000256" key="5">
    <source>
        <dbReference type="ARBA" id="ARBA00023136"/>
    </source>
</evidence>
<feature type="transmembrane region" description="Helical" evidence="6">
    <location>
        <begin position="301"/>
        <end position="327"/>
    </location>
</feature>
<evidence type="ECO:0000256" key="1">
    <source>
        <dbReference type="ARBA" id="ARBA00004141"/>
    </source>
</evidence>
<keyword evidence="5 6" id="KW-0472">Membrane</keyword>
<evidence type="ECO:0000313" key="8">
    <source>
        <dbReference type="Proteomes" id="UP000005741"/>
    </source>
</evidence>
<evidence type="ECO:0000256" key="4">
    <source>
        <dbReference type="ARBA" id="ARBA00022989"/>
    </source>
</evidence>
<dbReference type="GO" id="GO:0016020">
    <property type="term" value="C:membrane"/>
    <property type="evidence" value="ECO:0007669"/>
    <property type="project" value="UniProtKB-SubCell"/>
</dbReference>
<evidence type="ECO:0000313" key="7">
    <source>
        <dbReference type="EMBL" id="EHQ34520.1"/>
    </source>
</evidence>
<dbReference type="FunCoup" id="H1Z144">
    <property type="interactions" value="2"/>
</dbReference>
<dbReference type="HOGENOM" id="CLU_052137_0_0_2"/>
<reference evidence="7 8" key="1">
    <citation type="submission" date="2011-10" db="EMBL/GenBank/DDBJ databases">
        <title>The Improved High-Quality Draft genome of Methanoplanus limicola DSM 2279.</title>
        <authorList>
            <consortium name="US DOE Joint Genome Institute (JGI-PGF)"/>
            <person name="Lucas S."/>
            <person name="Copeland A."/>
            <person name="Lapidus A."/>
            <person name="Glavina del Rio T."/>
            <person name="Dalin E."/>
            <person name="Tice H."/>
            <person name="Bruce D."/>
            <person name="Goodwin L."/>
            <person name="Pitluck S."/>
            <person name="Peters L."/>
            <person name="Mikhailova N."/>
            <person name="Lu M."/>
            <person name="Kyrpides N."/>
            <person name="Mavromatis K."/>
            <person name="Ivanova N."/>
            <person name="Markowitz V."/>
            <person name="Cheng J.-F."/>
            <person name="Hugenholtz P."/>
            <person name="Woyke T."/>
            <person name="Wu D."/>
            <person name="Wirth R."/>
            <person name="Brambilla E.-M."/>
            <person name="Klenk H.-P."/>
            <person name="Eisen J.A."/>
        </authorList>
    </citation>
    <scope>NUCLEOTIDE SEQUENCE [LARGE SCALE GENOMIC DNA]</scope>
    <source>
        <strain evidence="7 8">DSM 2279</strain>
    </source>
</reference>
<evidence type="ECO:0000256" key="2">
    <source>
        <dbReference type="ARBA" id="ARBA00009773"/>
    </source>
</evidence>
<evidence type="ECO:0000256" key="6">
    <source>
        <dbReference type="SAM" id="Phobius"/>
    </source>
</evidence>
<dbReference type="Pfam" id="PF01594">
    <property type="entry name" value="AI-2E_transport"/>
    <property type="match status" value="1"/>
</dbReference>
<keyword evidence="4 6" id="KW-1133">Transmembrane helix</keyword>
<dbReference type="Proteomes" id="UP000005741">
    <property type="component" value="Chromosome"/>
</dbReference>
<dbReference type="InterPro" id="IPR002549">
    <property type="entry name" value="AI-2E-like"/>
</dbReference>
<gene>
    <name evidence="7" type="ORF">Metlim_0379</name>
</gene>
<feature type="transmembrane region" description="Helical" evidence="6">
    <location>
        <begin position="225"/>
        <end position="247"/>
    </location>
</feature>
<dbReference type="RefSeq" id="WP_004076159.1">
    <property type="nucleotide sequence ID" value="NZ_CM001436.1"/>
</dbReference>
<dbReference type="EMBL" id="CM001436">
    <property type="protein sequence ID" value="EHQ34520.1"/>
    <property type="molecule type" value="Genomic_DNA"/>
</dbReference>
<accession>H1Z144</accession>
<proteinExistence type="inferred from homology"/>
<name>H1Z144_9EURY</name>
<evidence type="ECO:0008006" key="9">
    <source>
        <dbReference type="Google" id="ProtNLM"/>
    </source>
</evidence>